<evidence type="ECO:0000313" key="15">
    <source>
        <dbReference type="Ensembl" id="ENSLLEP00000011516.1"/>
    </source>
</evidence>
<reference evidence="15" key="1">
    <citation type="submission" date="2025-08" db="UniProtKB">
        <authorList>
            <consortium name="Ensembl"/>
        </authorList>
    </citation>
    <scope>IDENTIFICATION</scope>
</reference>
<dbReference type="InterPro" id="IPR036236">
    <property type="entry name" value="Znf_C2H2_sf"/>
</dbReference>
<dbReference type="FunFam" id="3.30.160.60:FF:000358">
    <property type="entry name" value="zinc finger protein 24"/>
    <property type="match status" value="1"/>
</dbReference>
<dbReference type="SUPFAM" id="SSF57667">
    <property type="entry name" value="beta-beta-alpha zinc fingers"/>
    <property type="match status" value="4"/>
</dbReference>
<keyword evidence="8" id="KW-0805">Transcription regulation</keyword>
<dbReference type="GO" id="GO:0000978">
    <property type="term" value="F:RNA polymerase II cis-regulatory region sequence-specific DNA binding"/>
    <property type="evidence" value="ECO:0007669"/>
    <property type="project" value="TreeGrafter"/>
</dbReference>
<dbReference type="GO" id="GO:0000785">
    <property type="term" value="C:chromatin"/>
    <property type="evidence" value="ECO:0007669"/>
    <property type="project" value="TreeGrafter"/>
</dbReference>
<keyword evidence="16" id="KW-1185">Reference proteome</keyword>
<dbReference type="Pfam" id="PF00096">
    <property type="entry name" value="zf-C2H2"/>
    <property type="match status" value="8"/>
</dbReference>
<keyword evidence="4" id="KW-0479">Metal-binding</keyword>
<evidence type="ECO:0000256" key="2">
    <source>
        <dbReference type="ARBA" id="ARBA00004123"/>
    </source>
</evidence>
<organism evidence="15 16">
    <name type="scientific">Leptobrachium leishanense</name>
    <name type="common">Leishan spiny toad</name>
    <dbReference type="NCBI Taxonomy" id="445787"/>
    <lineage>
        <taxon>Eukaryota</taxon>
        <taxon>Metazoa</taxon>
        <taxon>Chordata</taxon>
        <taxon>Craniata</taxon>
        <taxon>Vertebrata</taxon>
        <taxon>Euteleostomi</taxon>
        <taxon>Amphibia</taxon>
        <taxon>Batrachia</taxon>
        <taxon>Anura</taxon>
        <taxon>Pelobatoidea</taxon>
        <taxon>Megophryidae</taxon>
        <taxon>Leptobrachium</taxon>
    </lineage>
</organism>
<feature type="domain" description="C2H2-type" evidence="14">
    <location>
        <begin position="246"/>
        <end position="273"/>
    </location>
</feature>
<evidence type="ECO:0000313" key="16">
    <source>
        <dbReference type="Proteomes" id="UP000694569"/>
    </source>
</evidence>
<dbReference type="GO" id="GO:0005667">
    <property type="term" value="C:transcription regulator complex"/>
    <property type="evidence" value="ECO:0007669"/>
    <property type="project" value="TreeGrafter"/>
</dbReference>
<proteinExistence type="inferred from homology"/>
<feature type="compositionally biased region" description="Low complexity" evidence="13">
    <location>
        <begin position="52"/>
        <end position="63"/>
    </location>
</feature>
<evidence type="ECO:0000256" key="7">
    <source>
        <dbReference type="ARBA" id="ARBA00022833"/>
    </source>
</evidence>
<feature type="domain" description="C2H2-type" evidence="14">
    <location>
        <begin position="412"/>
        <end position="435"/>
    </location>
</feature>
<dbReference type="GO" id="GO:0031519">
    <property type="term" value="C:PcG protein complex"/>
    <property type="evidence" value="ECO:0007669"/>
    <property type="project" value="TreeGrafter"/>
</dbReference>
<evidence type="ECO:0000256" key="12">
    <source>
        <dbReference type="PROSITE-ProRule" id="PRU00042"/>
    </source>
</evidence>
<dbReference type="FunFam" id="3.30.160.60:FF:000363">
    <property type="entry name" value="Zinc finger protein 239"/>
    <property type="match status" value="1"/>
</dbReference>
<dbReference type="Proteomes" id="UP000694569">
    <property type="component" value="Unplaced"/>
</dbReference>
<sequence>MGDLDYFEEPKDPYQDLIMDKHQTLSSLEMITDRVDSPNETISDHGDPPEESSICADGSSSSSKIECDRSPHYSSHDILEDSQIAADYQMEQDDEIFQLRCKQEEDPTEISPGLSISWESHTEQNDLCLSAAECCRSDHDLDQNSSEEGIMSDHLTEETLSNPVNILEKDSSLSEDLNLTDFVKEPVWAASSPLSTDLCEKESPEIQKIHESLGVTMYECVECGKNFKSELDFMYHQGTHGLESIYTCTECQESFSDHADLLAHQMVHTGEKLFVCFECGKSFTQSAELLAHLRIHTREKPFSCSDCGKCFTHKSTLVKHQRIHTGAFACSECGKCFSQNSNLVVHQRSHTGQKPYACLECGKCFSKNSNLVIHQRIHTGEKPFVCSQCGKCFTQCSNLLTHQRIHTGERPYVCSECGKCFTQIPHLIKHQKSHK</sequence>
<dbReference type="InterPro" id="IPR013087">
    <property type="entry name" value="Znf_C2H2_type"/>
</dbReference>
<evidence type="ECO:0000256" key="8">
    <source>
        <dbReference type="ARBA" id="ARBA00023015"/>
    </source>
</evidence>
<feature type="domain" description="C2H2-type" evidence="14">
    <location>
        <begin position="274"/>
        <end position="301"/>
    </location>
</feature>
<dbReference type="Gene3D" id="3.30.160.60">
    <property type="entry name" value="Classic Zinc Finger"/>
    <property type="match status" value="7"/>
</dbReference>
<reference evidence="15" key="2">
    <citation type="submission" date="2025-09" db="UniProtKB">
        <authorList>
            <consortium name="Ensembl"/>
        </authorList>
    </citation>
    <scope>IDENTIFICATION</scope>
</reference>
<feature type="domain" description="C2H2-type" evidence="14">
    <location>
        <begin position="356"/>
        <end position="383"/>
    </location>
</feature>
<dbReference type="PROSITE" id="PS00028">
    <property type="entry name" value="ZINC_FINGER_C2H2_1"/>
    <property type="match status" value="8"/>
</dbReference>
<evidence type="ECO:0000256" key="5">
    <source>
        <dbReference type="ARBA" id="ARBA00022737"/>
    </source>
</evidence>
<feature type="domain" description="C2H2-type" evidence="14">
    <location>
        <begin position="218"/>
        <end position="245"/>
    </location>
</feature>
<dbReference type="AlphaFoldDB" id="A0A8C5MBP4"/>
<accession>A0A8C5MBP4</accession>
<comment type="similarity">
    <text evidence="3">Belongs to the krueppel C2H2-type zinc-finger protein family.</text>
</comment>
<feature type="domain" description="C2H2-type" evidence="14">
    <location>
        <begin position="302"/>
        <end position="329"/>
    </location>
</feature>
<dbReference type="FunFam" id="3.30.160.60:FF:002343">
    <property type="entry name" value="Zinc finger protein 33A"/>
    <property type="match status" value="3"/>
</dbReference>
<dbReference type="PROSITE" id="PS50157">
    <property type="entry name" value="ZINC_FINGER_C2H2_2"/>
    <property type="match status" value="8"/>
</dbReference>
<keyword evidence="6 12" id="KW-0863">Zinc-finger</keyword>
<dbReference type="Ensembl" id="ENSLLET00000011979.1">
    <property type="protein sequence ID" value="ENSLLEP00000011516.1"/>
    <property type="gene ID" value="ENSLLEG00000007350.1"/>
</dbReference>
<comment type="function">
    <text evidence="1">May be involved in transcriptional regulation.</text>
</comment>
<evidence type="ECO:0000256" key="3">
    <source>
        <dbReference type="ARBA" id="ARBA00006991"/>
    </source>
</evidence>
<dbReference type="FunFam" id="3.30.160.60:FF:000135">
    <property type="entry name" value="Zinc finger protein 358"/>
    <property type="match status" value="1"/>
</dbReference>
<evidence type="ECO:0000259" key="14">
    <source>
        <dbReference type="PROSITE" id="PS50157"/>
    </source>
</evidence>
<dbReference type="PANTHER" id="PTHR14003:SF25">
    <property type="entry name" value="GASTRULA ZINC FINGER PROTEIN XLCGF57.1"/>
    <property type="match status" value="1"/>
</dbReference>
<feature type="region of interest" description="Disordered" evidence="13">
    <location>
        <begin position="32"/>
        <end position="74"/>
    </location>
</feature>
<dbReference type="FunFam" id="3.30.160.60:FF:000812">
    <property type="entry name" value="zinc finger protein 23 isoform X2"/>
    <property type="match status" value="1"/>
</dbReference>
<dbReference type="GO" id="GO:0000981">
    <property type="term" value="F:DNA-binding transcription factor activity, RNA polymerase II-specific"/>
    <property type="evidence" value="ECO:0007669"/>
    <property type="project" value="TreeGrafter"/>
</dbReference>
<keyword evidence="11" id="KW-0539">Nucleus</keyword>
<comment type="subcellular location">
    <subcellularLocation>
        <location evidence="2">Nucleus</location>
    </subcellularLocation>
</comment>
<evidence type="ECO:0000256" key="13">
    <source>
        <dbReference type="SAM" id="MobiDB-lite"/>
    </source>
</evidence>
<feature type="compositionally biased region" description="Basic and acidic residues" evidence="13">
    <location>
        <begin position="32"/>
        <end position="48"/>
    </location>
</feature>
<evidence type="ECO:0000256" key="6">
    <source>
        <dbReference type="ARBA" id="ARBA00022771"/>
    </source>
</evidence>
<evidence type="ECO:0000256" key="1">
    <source>
        <dbReference type="ARBA" id="ARBA00003767"/>
    </source>
</evidence>
<protein>
    <recommendedName>
        <fullName evidence="14">C2H2-type domain-containing protein</fullName>
    </recommendedName>
</protein>
<dbReference type="OrthoDB" id="3437960at2759"/>
<evidence type="ECO:0000256" key="9">
    <source>
        <dbReference type="ARBA" id="ARBA00023125"/>
    </source>
</evidence>
<dbReference type="GeneTree" id="ENSGT01150000286944"/>
<keyword evidence="7" id="KW-0862">Zinc</keyword>
<keyword evidence="9" id="KW-0238">DNA-binding</keyword>
<name>A0A8C5MBP4_9ANUR</name>
<feature type="domain" description="C2H2-type" evidence="14">
    <location>
        <begin position="328"/>
        <end position="355"/>
    </location>
</feature>
<dbReference type="PANTHER" id="PTHR14003">
    <property type="entry name" value="TRANSCRIPTIONAL REPRESSOR PROTEIN YY"/>
    <property type="match status" value="1"/>
</dbReference>
<keyword evidence="5" id="KW-0677">Repeat</keyword>
<keyword evidence="10" id="KW-0804">Transcription</keyword>
<dbReference type="SMART" id="SM00355">
    <property type="entry name" value="ZnF_C2H2"/>
    <property type="match status" value="8"/>
</dbReference>
<feature type="domain" description="C2H2-type" evidence="14">
    <location>
        <begin position="384"/>
        <end position="411"/>
    </location>
</feature>
<evidence type="ECO:0000256" key="10">
    <source>
        <dbReference type="ARBA" id="ARBA00023163"/>
    </source>
</evidence>
<evidence type="ECO:0000256" key="4">
    <source>
        <dbReference type="ARBA" id="ARBA00022723"/>
    </source>
</evidence>
<feature type="compositionally biased region" description="Basic and acidic residues" evidence="13">
    <location>
        <begin position="65"/>
        <end position="74"/>
    </location>
</feature>
<dbReference type="GO" id="GO:0008270">
    <property type="term" value="F:zinc ion binding"/>
    <property type="evidence" value="ECO:0007669"/>
    <property type="project" value="UniProtKB-KW"/>
</dbReference>
<evidence type="ECO:0000256" key="11">
    <source>
        <dbReference type="ARBA" id="ARBA00023242"/>
    </source>
</evidence>